<sequence>MGFGYPKGKPKFGLEHAEWEVSHIKKELERLPRIITKSEARQRGRCANSILKVWNEWGAIINRRQYD</sequence>
<reference evidence="1" key="1">
    <citation type="submission" date="2020-03" db="EMBL/GenBank/DDBJ databases">
        <title>The deep terrestrial virosphere.</title>
        <authorList>
            <person name="Holmfeldt K."/>
            <person name="Nilsson E."/>
            <person name="Simone D."/>
            <person name="Lopez-Fernandez M."/>
            <person name="Wu X."/>
            <person name="de Brujin I."/>
            <person name="Lundin D."/>
            <person name="Andersson A."/>
            <person name="Bertilsson S."/>
            <person name="Dopson M."/>
        </authorList>
    </citation>
    <scope>NUCLEOTIDE SEQUENCE</scope>
    <source>
        <strain evidence="1">MM415B03591</strain>
    </source>
</reference>
<evidence type="ECO:0000313" key="1">
    <source>
        <dbReference type="EMBL" id="QJA90730.1"/>
    </source>
</evidence>
<proteinExistence type="predicted"/>
<accession>A0A6M3L7X3</accession>
<name>A0A6M3L7X3_9ZZZZ</name>
<gene>
    <name evidence="1" type="ORF">MM415B03591_0005</name>
</gene>
<dbReference type="AlphaFoldDB" id="A0A6M3L7X3"/>
<protein>
    <submittedName>
        <fullName evidence="1">Uncharacterized protein</fullName>
    </submittedName>
</protein>
<organism evidence="1">
    <name type="scientific">viral metagenome</name>
    <dbReference type="NCBI Taxonomy" id="1070528"/>
    <lineage>
        <taxon>unclassified sequences</taxon>
        <taxon>metagenomes</taxon>
        <taxon>organismal metagenomes</taxon>
    </lineage>
</organism>
<dbReference type="EMBL" id="MT142933">
    <property type="protein sequence ID" value="QJA90730.1"/>
    <property type="molecule type" value="Genomic_DNA"/>
</dbReference>